<proteinExistence type="predicted"/>
<dbReference type="STRING" id="1314674.A0A0D7AXI3"/>
<name>A0A0D7AXI3_9AGAR</name>
<accession>A0A0D7AXI3</accession>
<sequence>MDRIPNDVLLEIFRAHFDERYNWVSICRKNTPWLIAAVCRRWRSLVLGTPTFWKNIRIPPSCDMQSTGPALEAALSQSGKLPISVRLTQKQCPLSTHARSVLNASIDRWKKLLIWCNEEEDLYFLEDLGFPQCMPQLRQLRLCITSEDDTFDLATYLRPFSECPVLEEFWIDAPPPSTDPDPLDLVCTFEVADFPWEQLVRLKLNVPMCFKDSLNVLQASVRLKWLIIGEWVEDDTTEDARAFPPVSLPLLETLEACNIASYPTISRIHCPNLVELAIPIFQEWEGRGMLESLLEISPLPALRTLRITNLNPLTEDNIGSSLDAITSLPSLEVVKLRFRGCSLPIVLNKLVYLAPSLRLKTICLCRPLKNPLESEFCQSNEVADAVQALVAAFQGKEKGTLQCVRLDFSSTEYFFTGSTRVPESSYIPENLWDTPLLQRLSELKNINVAITL</sequence>
<reference evidence="1 2" key="1">
    <citation type="journal article" date="2015" name="Fungal Genet. Biol.">
        <title>Evolution of novel wood decay mechanisms in Agaricales revealed by the genome sequences of Fistulina hepatica and Cylindrobasidium torrendii.</title>
        <authorList>
            <person name="Floudas D."/>
            <person name="Held B.W."/>
            <person name="Riley R."/>
            <person name="Nagy L.G."/>
            <person name="Koehler G."/>
            <person name="Ransdell A.S."/>
            <person name="Younus H."/>
            <person name="Chow J."/>
            <person name="Chiniquy J."/>
            <person name="Lipzen A."/>
            <person name="Tritt A."/>
            <person name="Sun H."/>
            <person name="Haridas S."/>
            <person name="LaButti K."/>
            <person name="Ohm R.A."/>
            <person name="Kues U."/>
            <person name="Blanchette R.A."/>
            <person name="Grigoriev I.V."/>
            <person name="Minto R.E."/>
            <person name="Hibbett D.S."/>
        </authorList>
    </citation>
    <scope>NUCLEOTIDE SEQUENCE [LARGE SCALE GENOMIC DNA]</scope>
    <source>
        <strain evidence="1 2">FP15055 ss-10</strain>
    </source>
</reference>
<gene>
    <name evidence="1" type="ORF">CYLTODRAFT_447454</name>
</gene>
<dbReference type="PANTHER" id="PTHR38926">
    <property type="entry name" value="F-BOX DOMAIN CONTAINING PROTEIN, EXPRESSED"/>
    <property type="match status" value="1"/>
</dbReference>
<dbReference type="SUPFAM" id="SSF52047">
    <property type="entry name" value="RNI-like"/>
    <property type="match status" value="1"/>
</dbReference>
<dbReference type="EMBL" id="KN880839">
    <property type="protein sequence ID" value="KIY61991.1"/>
    <property type="molecule type" value="Genomic_DNA"/>
</dbReference>
<evidence type="ECO:0000313" key="1">
    <source>
        <dbReference type="EMBL" id="KIY61991.1"/>
    </source>
</evidence>
<dbReference type="Gene3D" id="1.20.1280.50">
    <property type="match status" value="1"/>
</dbReference>
<dbReference type="PANTHER" id="PTHR38926:SF5">
    <property type="entry name" value="F-BOX AND LEUCINE-RICH REPEAT PROTEIN 6"/>
    <property type="match status" value="1"/>
</dbReference>
<evidence type="ECO:0000313" key="2">
    <source>
        <dbReference type="Proteomes" id="UP000054007"/>
    </source>
</evidence>
<dbReference type="OrthoDB" id="3365698at2759"/>
<dbReference type="Gene3D" id="3.80.10.10">
    <property type="entry name" value="Ribonuclease Inhibitor"/>
    <property type="match status" value="1"/>
</dbReference>
<dbReference type="AlphaFoldDB" id="A0A0D7AXI3"/>
<keyword evidence="2" id="KW-1185">Reference proteome</keyword>
<protein>
    <submittedName>
        <fullName evidence="1">Uncharacterized protein</fullName>
    </submittedName>
</protein>
<dbReference type="Proteomes" id="UP000054007">
    <property type="component" value="Unassembled WGS sequence"/>
</dbReference>
<dbReference type="InterPro" id="IPR032675">
    <property type="entry name" value="LRR_dom_sf"/>
</dbReference>
<organism evidence="1 2">
    <name type="scientific">Cylindrobasidium torrendii FP15055 ss-10</name>
    <dbReference type="NCBI Taxonomy" id="1314674"/>
    <lineage>
        <taxon>Eukaryota</taxon>
        <taxon>Fungi</taxon>
        <taxon>Dikarya</taxon>
        <taxon>Basidiomycota</taxon>
        <taxon>Agaricomycotina</taxon>
        <taxon>Agaricomycetes</taxon>
        <taxon>Agaricomycetidae</taxon>
        <taxon>Agaricales</taxon>
        <taxon>Marasmiineae</taxon>
        <taxon>Physalacriaceae</taxon>
        <taxon>Cylindrobasidium</taxon>
    </lineage>
</organism>